<dbReference type="PANTHER" id="PTHR30118:SF15">
    <property type="entry name" value="TRANSCRIPTIONAL REGULATORY PROTEIN"/>
    <property type="match status" value="1"/>
</dbReference>
<dbReference type="SUPFAM" id="SSF53850">
    <property type="entry name" value="Periplasmic binding protein-like II"/>
    <property type="match status" value="1"/>
</dbReference>
<evidence type="ECO:0000256" key="4">
    <source>
        <dbReference type="ARBA" id="ARBA00023163"/>
    </source>
</evidence>
<keyword evidence="4" id="KW-0804">Transcription</keyword>
<gene>
    <name evidence="6" type="ORF">DI563_25810</name>
</gene>
<sequence length="324" mass="35994">MSRPDDPFDTYLLRVFSILMRERSVSRTATRLNQSQPAISTALKRLREIFGDPLLVKDKQRMVPTERALQLEVSVRVVLGEIDVLLAPGTAFEPATTKQVFRIGTPDYLAPPLMAAVVNYMRGTAPNARLLLQPLGPDYDFEEALAEGELDVVIGNWPQPPEHLRTTLLLEDEIVCLVDRDHPLAGGMKVADYLQGAHIVPLLYSMTQRGVVETSLAAQRMARTASVTVPYFGMAPHLLPGTDLIFTTSRHFAQHYAAMLPLAIVPSPIDFPPMRFYQLWHGRTQHAPGHIWFRSLLSAVVRTAGATRHLRTPAPLVRPSGLAT</sequence>
<evidence type="ECO:0000313" key="7">
    <source>
        <dbReference type="Proteomes" id="UP000249135"/>
    </source>
</evidence>
<proteinExistence type="inferred from homology"/>
<evidence type="ECO:0000256" key="2">
    <source>
        <dbReference type="ARBA" id="ARBA00023015"/>
    </source>
</evidence>
<keyword evidence="3" id="KW-0238">DNA-binding</keyword>
<dbReference type="InterPro" id="IPR036390">
    <property type="entry name" value="WH_DNA-bd_sf"/>
</dbReference>
<dbReference type="PANTHER" id="PTHR30118">
    <property type="entry name" value="HTH-TYPE TRANSCRIPTIONAL REGULATOR LEUO-RELATED"/>
    <property type="match status" value="1"/>
</dbReference>
<organism evidence="6 7">
    <name type="scientific">Variovorax paradoxus</name>
    <dbReference type="NCBI Taxonomy" id="34073"/>
    <lineage>
        <taxon>Bacteria</taxon>
        <taxon>Pseudomonadati</taxon>
        <taxon>Pseudomonadota</taxon>
        <taxon>Betaproteobacteria</taxon>
        <taxon>Burkholderiales</taxon>
        <taxon>Comamonadaceae</taxon>
        <taxon>Variovorax</taxon>
    </lineage>
</organism>
<dbReference type="GO" id="GO:0003700">
    <property type="term" value="F:DNA-binding transcription factor activity"/>
    <property type="evidence" value="ECO:0007669"/>
    <property type="project" value="InterPro"/>
</dbReference>
<dbReference type="InterPro" id="IPR005119">
    <property type="entry name" value="LysR_subst-bd"/>
</dbReference>
<reference evidence="6 7" key="1">
    <citation type="submission" date="2017-08" db="EMBL/GenBank/DDBJ databases">
        <title>Infants hospitalized years apart are colonized by the same room-sourced microbial strains.</title>
        <authorList>
            <person name="Brooks B."/>
            <person name="Olm M.R."/>
            <person name="Firek B.A."/>
            <person name="Baker R."/>
            <person name="Thomas B.C."/>
            <person name="Morowitz M.J."/>
            <person name="Banfield J.F."/>
        </authorList>
    </citation>
    <scope>NUCLEOTIDE SEQUENCE [LARGE SCALE GENOMIC DNA]</scope>
    <source>
        <strain evidence="6">S2_005_003_R2_41</strain>
    </source>
</reference>
<dbReference type="EMBL" id="QFPP01000506">
    <property type="protein sequence ID" value="PZQ65261.1"/>
    <property type="molecule type" value="Genomic_DNA"/>
</dbReference>
<dbReference type="Pfam" id="PF03466">
    <property type="entry name" value="LysR_substrate"/>
    <property type="match status" value="1"/>
</dbReference>
<dbReference type="AlphaFoldDB" id="A0A2W5PH77"/>
<dbReference type="Gene3D" id="3.40.190.10">
    <property type="entry name" value="Periplasmic binding protein-like II"/>
    <property type="match status" value="2"/>
</dbReference>
<dbReference type="InterPro" id="IPR036388">
    <property type="entry name" value="WH-like_DNA-bd_sf"/>
</dbReference>
<dbReference type="SUPFAM" id="SSF46785">
    <property type="entry name" value="Winged helix' DNA-binding domain"/>
    <property type="match status" value="1"/>
</dbReference>
<evidence type="ECO:0000259" key="5">
    <source>
        <dbReference type="PROSITE" id="PS50931"/>
    </source>
</evidence>
<feature type="domain" description="HTH lysR-type" evidence="5">
    <location>
        <begin position="8"/>
        <end position="65"/>
    </location>
</feature>
<protein>
    <submittedName>
        <fullName evidence="6">LysR family transcriptional regulator</fullName>
    </submittedName>
</protein>
<comment type="caution">
    <text evidence="6">The sequence shown here is derived from an EMBL/GenBank/DDBJ whole genome shotgun (WGS) entry which is preliminary data.</text>
</comment>
<evidence type="ECO:0000256" key="1">
    <source>
        <dbReference type="ARBA" id="ARBA00009437"/>
    </source>
</evidence>
<keyword evidence="2" id="KW-0805">Transcription regulation</keyword>
<dbReference type="GO" id="GO:0003677">
    <property type="term" value="F:DNA binding"/>
    <property type="evidence" value="ECO:0007669"/>
    <property type="project" value="UniProtKB-KW"/>
</dbReference>
<name>A0A2W5PH77_VARPD</name>
<comment type="similarity">
    <text evidence="1">Belongs to the LysR transcriptional regulatory family.</text>
</comment>
<evidence type="ECO:0000313" key="6">
    <source>
        <dbReference type="EMBL" id="PZQ65261.1"/>
    </source>
</evidence>
<dbReference type="InterPro" id="IPR050389">
    <property type="entry name" value="LysR-type_TF"/>
</dbReference>
<dbReference type="Pfam" id="PF00126">
    <property type="entry name" value="HTH_1"/>
    <property type="match status" value="1"/>
</dbReference>
<dbReference type="PRINTS" id="PR00039">
    <property type="entry name" value="HTHLYSR"/>
</dbReference>
<dbReference type="InterPro" id="IPR000847">
    <property type="entry name" value="LysR_HTH_N"/>
</dbReference>
<evidence type="ECO:0000256" key="3">
    <source>
        <dbReference type="ARBA" id="ARBA00023125"/>
    </source>
</evidence>
<dbReference type="PROSITE" id="PS50931">
    <property type="entry name" value="HTH_LYSR"/>
    <property type="match status" value="1"/>
</dbReference>
<dbReference type="Gene3D" id="1.10.10.10">
    <property type="entry name" value="Winged helix-like DNA-binding domain superfamily/Winged helix DNA-binding domain"/>
    <property type="match status" value="1"/>
</dbReference>
<dbReference type="Proteomes" id="UP000249135">
    <property type="component" value="Unassembled WGS sequence"/>
</dbReference>
<accession>A0A2W5PH77</accession>